<keyword evidence="3" id="KW-1185">Reference proteome</keyword>
<dbReference type="PANTHER" id="PTHR45845:SF3">
    <property type="entry name" value="PURATROPHIN-1-LIKE, ISOFORM A"/>
    <property type="match status" value="1"/>
</dbReference>
<dbReference type="PANTHER" id="PTHR45845">
    <property type="entry name" value="RHO GUANINE NUCLEOTIDE EXCHANGE FACTOR-RELATED"/>
    <property type="match status" value="1"/>
</dbReference>
<protein>
    <recommendedName>
        <fullName evidence="4">CRAL-TRIO domain-containing protein</fullName>
    </recommendedName>
</protein>
<evidence type="ECO:0000256" key="1">
    <source>
        <dbReference type="SAM" id="MobiDB-lite"/>
    </source>
</evidence>
<feature type="region of interest" description="Disordered" evidence="1">
    <location>
        <begin position="140"/>
        <end position="201"/>
    </location>
</feature>
<sequence>MSTHCGTHCSPLLFDKAITDVKPISKQMHLKLFIIVQSHLLLTQSSCKSANHFLCVKAWEDNVWSSLSRQQSSILLVIPDQLVLWVRDRRSLNALGLASMDWMQALGSDVMITDDQLTNALQTLLVSVEKGIERLEWNGVPKPRPTPVAIESQPSFPRCCHAGAHPVDTRETSVQTSPEDEDNLLQEDETQDTAESDEGTAVAKGFAYDSEVVSVVRKSYVPTTESIATQTSVGMSPAKVPVVDKPPEEMFVLPPLATREEDPDDGYCEHVLTHPATISQVDPDLMHSGVAMLPGCRDIKGRSVVIIGNEAVKDGFQISSCHLAQLLLYFHTIPKKEVTVKGFLVFIDATKHTEDFWSALDETFCLIEANLANGISEVLILFDESEEIRDISNLFPTSRIQFDALYSRDKLLSLIPKDQLLCKYGGNYTYDHQEWISFRKFLEPFISGCRMSGRHLVSLLESLRGSRLPSSSALTHQMIEQQKRSVKNAFRDEQLRHLEEEGDSILRELQAYGTKSTHNHDYRDNLERTNILYDELRKAMGKLSRLADKRLNRLEECLQLKTFQEESSQVLSWLCRKGHESLERHQAVADSLGAIKQQEEEFEKFYFLAMTSKNANHTIRSRPNDFNPNLPVIKLSRSPITSTQTITRMAVFPAQTGLSRGHLPAKGRLQIRGREEEFHEWNTPVTTSSRIVVKYRTLEPLACTFSFFSTSEVESGGWSV</sequence>
<dbReference type="Proteomes" id="UP000827092">
    <property type="component" value="Unassembled WGS sequence"/>
</dbReference>
<evidence type="ECO:0008006" key="4">
    <source>
        <dbReference type="Google" id="ProtNLM"/>
    </source>
</evidence>
<feature type="compositionally biased region" description="Acidic residues" evidence="1">
    <location>
        <begin position="178"/>
        <end position="198"/>
    </location>
</feature>
<proteinExistence type="predicted"/>
<accession>A0AAV6V4H4</accession>
<reference evidence="2 3" key="1">
    <citation type="journal article" date="2022" name="Nat. Ecol. Evol.">
        <title>A masculinizing supergene underlies an exaggerated male reproductive morph in a spider.</title>
        <authorList>
            <person name="Hendrickx F."/>
            <person name="De Corte Z."/>
            <person name="Sonet G."/>
            <person name="Van Belleghem S.M."/>
            <person name="Kostlbacher S."/>
            <person name="Vangestel C."/>
        </authorList>
    </citation>
    <scope>NUCLEOTIDE SEQUENCE [LARGE SCALE GENOMIC DNA]</scope>
    <source>
        <strain evidence="2">W744_W776</strain>
    </source>
</reference>
<organism evidence="2 3">
    <name type="scientific">Oedothorax gibbosus</name>
    <dbReference type="NCBI Taxonomy" id="931172"/>
    <lineage>
        <taxon>Eukaryota</taxon>
        <taxon>Metazoa</taxon>
        <taxon>Ecdysozoa</taxon>
        <taxon>Arthropoda</taxon>
        <taxon>Chelicerata</taxon>
        <taxon>Arachnida</taxon>
        <taxon>Araneae</taxon>
        <taxon>Araneomorphae</taxon>
        <taxon>Entelegynae</taxon>
        <taxon>Araneoidea</taxon>
        <taxon>Linyphiidae</taxon>
        <taxon>Erigoninae</taxon>
        <taxon>Oedothorax</taxon>
    </lineage>
</organism>
<evidence type="ECO:0000313" key="3">
    <source>
        <dbReference type="Proteomes" id="UP000827092"/>
    </source>
</evidence>
<dbReference type="AlphaFoldDB" id="A0AAV6V4H4"/>
<comment type="caution">
    <text evidence="2">The sequence shown here is derived from an EMBL/GenBank/DDBJ whole genome shotgun (WGS) entry which is preliminary data.</text>
</comment>
<gene>
    <name evidence="2" type="ORF">JTE90_004106</name>
</gene>
<dbReference type="EMBL" id="JAFNEN010000181">
    <property type="protein sequence ID" value="KAG8190531.1"/>
    <property type="molecule type" value="Genomic_DNA"/>
</dbReference>
<dbReference type="Gene3D" id="1.20.58.60">
    <property type="match status" value="1"/>
</dbReference>
<dbReference type="InterPro" id="IPR052231">
    <property type="entry name" value="Rho_GEF_signaling-related"/>
</dbReference>
<evidence type="ECO:0000313" key="2">
    <source>
        <dbReference type="EMBL" id="KAG8190531.1"/>
    </source>
</evidence>
<name>A0AAV6V4H4_9ARAC</name>
<dbReference type="SUPFAM" id="SSF46966">
    <property type="entry name" value="Spectrin repeat"/>
    <property type="match status" value="1"/>
</dbReference>